<evidence type="ECO:0000313" key="3">
    <source>
        <dbReference type="EMBL" id="KLN36519.1"/>
    </source>
</evidence>
<protein>
    <recommendedName>
        <fullName evidence="2">Phosphatidate phosphatase APP1 catalytic domain-containing protein</fullName>
    </recommendedName>
</protein>
<gene>
    <name evidence="3" type="ORF">FB00_01320</name>
</gene>
<name>A0A0H2KXG9_9MICO</name>
<dbReference type="PANTHER" id="PTHR28208:SF3">
    <property type="entry name" value="PHOSPHATIDATE PHOSPHATASE APP1"/>
    <property type="match status" value="1"/>
</dbReference>
<proteinExistence type="predicted"/>
<dbReference type="InterPro" id="IPR019236">
    <property type="entry name" value="APP1_cat"/>
</dbReference>
<feature type="region of interest" description="Disordered" evidence="1">
    <location>
        <begin position="1"/>
        <end position="24"/>
    </location>
</feature>
<dbReference type="EMBL" id="JNBQ01000001">
    <property type="protein sequence ID" value="KLN36519.1"/>
    <property type="molecule type" value="Genomic_DNA"/>
</dbReference>
<feature type="domain" description="Phosphatidate phosphatase APP1 catalytic" evidence="2">
    <location>
        <begin position="158"/>
        <end position="308"/>
    </location>
</feature>
<dbReference type="RefSeq" id="WP_047230999.1">
    <property type="nucleotide sequence ID" value="NZ_JNBQ01000001.1"/>
</dbReference>
<dbReference type="Proteomes" id="UP000035265">
    <property type="component" value="Unassembled WGS sequence"/>
</dbReference>
<sequence>MPQTAPVPTVTTEATPTQRPHRAARLEDRWRAVVSRFQKARGWRPRVEPFAGYGSPRRVRVLGRVLLASPAFDPALHERESADRRGWRYFFTAPAPREEVRVHVGDTTVDLVSDRGGYLDATIDVALAPGWHDVTFRPSSGAVAKGRVFVVADGRRLGVVSDIDDTAMVTAVPRPFIAAWNTFVRHSSARVPVPGMAALYRGIATERPGTPFVYVSTGAWNTAANLRRFLQRHGFPPGPLLLTDWGPTNTGWFRSGPEHKDTSLDRLFRELPDVDWLLVGDDGQHDPEIYARAARRYPDHVAAVAIRELTPAQQVLAHGSPLPTPGSLPGEVGSGVPTAFGPDGDALTRALARALRR</sequence>
<evidence type="ECO:0000259" key="2">
    <source>
        <dbReference type="Pfam" id="PF09949"/>
    </source>
</evidence>
<evidence type="ECO:0000256" key="1">
    <source>
        <dbReference type="SAM" id="MobiDB-lite"/>
    </source>
</evidence>
<keyword evidence="4" id="KW-1185">Reference proteome</keyword>
<dbReference type="GO" id="GO:0008195">
    <property type="term" value="F:phosphatidate phosphatase activity"/>
    <property type="evidence" value="ECO:0007669"/>
    <property type="project" value="InterPro"/>
</dbReference>
<feature type="compositionally biased region" description="Low complexity" evidence="1">
    <location>
        <begin position="1"/>
        <end position="18"/>
    </location>
</feature>
<accession>A0A0H2KXG9</accession>
<reference evidence="3 4" key="1">
    <citation type="submission" date="2014-05" db="EMBL/GenBank/DDBJ databases">
        <title>Cellulosimicrobium funkei U11 genome.</title>
        <authorList>
            <person name="Hu C."/>
            <person name="Gong Y."/>
            <person name="Wan W."/>
            <person name="Jiang M."/>
        </authorList>
    </citation>
    <scope>NUCLEOTIDE SEQUENCE [LARGE SCALE GENOMIC DNA]</scope>
    <source>
        <strain evidence="3 4">U11</strain>
    </source>
</reference>
<dbReference type="InterPro" id="IPR052935">
    <property type="entry name" value="Mg2+_PAP"/>
</dbReference>
<dbReference type="AlphaFoldDB" id="A0A0H2KXG9"/>
<dbReference type="PANTHER" id="PTHR28208">
    <property type="entry name" value="PHOSPHATIDATE PHOSPHATASE APP1"/>
    <property type="match status" value="1"/>
</dbReference>
<evidence type="ECO:0000313" key="4">
    <source>
        <dbReference type="Proteomes" id="UP000035265"/>
    </source>
</evidence>
<dbReference type="STRING" id="264251.FB00_01320"/>
<organism evidence="3 4">
    <name type="scientific">Cellulosimicrobium funkei</name>
    <dbReference type="NCBI Taxonomy" id="264251"/>
    <lineage>
        <taxon>Bacteria</taxon>
        <taxon>Bacillati</taxon>
        <taxon>Actinomycetota</taxon>
        <taxon>Actinomycetes</taxon>
        <taxon>Micrococcales</taxon>
        <taxon>Promicromonosporaceae</taxon>
        <taxon>Cellulosimicrobium</taxon>
    </lineage>
</organism>
<dbReference type="PATRIC" id="fig|264251.5.peg.271"/>
<comment type="caution">
    <text evidence="3">The sequence shown here is derived from an EMBL/GenBank/DDBJ whole genome shotgun (WGS) entry which is preliminary data.</text>
</comment>
<dbReference type="Pfam" id="PF09949">
    <property type="entry name" value="APP1_cat"/>
    <property type="match status" value="1"/>
</dbReference>